<evidence type="ECO:0000313" key="1">
    <source>
        <dbReference type="EnsemblPlants" id="cds.evm.model.08.1051"/>
    </source>
</evidence>
<reference evidence="1" key="1">
    <citation type="submission" date="2018-11" db="EMBL/GenBank/DDBJ databases">
        <authorList>
            <person name="Grassa J C."/>
        </authorList>
    </citation>
    <scope>NUCLEOTIDE SEQUENCE [LARGE SCALE GENOMIC DNA]</scope>
</reference>
<protein>
    <submittedName>
        <fullName evidence="1">Uncharacterized protein</fullName>
    </submittedName>
</protein>
<dbReference type="EnsemblPlants" id="evm.model.08.1051">
    <property type="protein sequence ID" value="cds.evm.model.08.1051"/>
    <property type="gene ID" value="evm.TU.08.1051"/>
</dbReference>
<evidence type="ECO:0000313" key="2">
    <source>
        <dbReference type="Proteomes" id="UP000596661"/>
    </source>
</evidence>
<reference evidence="1" key="2">
    <citation type="submission" date="2021-03" db="UniProtKB">
        <authorList>
            <consortium name="EnsemblPlants"/>
        </authorList>
    </citation>
    <scope>IDENTIFICATION</scope>
</reference>
<dbReference type="Gramene" id="evm.model.08.1051">
    <property type="protein sequence ID" value="cds.evm.model.08.1051"/>
    <property type="gene ID" value="evm.TU.08.1051"/>
</dbReference>
<dbReference type="AlphaFoldDB" id="A0A803Q7G3"/>
<sequence length="104" mass="12234">MLEEKIYALTKLVRKVGSSQIRRIRTQFCVRRITEAPLPENFKMLQIELYDGHMDFRTHLSKYNKMMQMVRELENKDEEEAGLGRRSQLLVPLKLTVVEDPAIA</sequence>
<accession>A0A803Q7G3</accession>
<organism evidence="1 2">
    <name type="scientific">Cannabis sativa</name>
    <name type="common">Hemp</name>
    <name type="synonym">Marijuana</name>
    <dbReference type="NCBI Taxonomy" id="3483"/>
    <lineage>
        <taxon>Eukaryota</taxon>
        <taxon>Viridiplantae</taxon>
        <taxon>Streptophyta</taxon>
        <taxon>Embryophyta</taxon>
        <taxon>Tracheophyta</taxon>
        <taxon>Spermatophyta</taxon>
        <taxon>Magnoliopsida</taxon>
        <taxon>eudicotyledons</taxon>
        <taxon>Gunneridae</taxon>
        <taxon>Pentapetalae</taxon>
        <taxon>rosids</taxon>
        <taxon>fabids</taxon>
        <taxon>Rosales</taxon>
        <taxon>Cannabaceae</taxon>
        <taxon>Cannabis</taxon>
    </lineage>
</organism>
<dbReference type="Proteomes" id="UP000596661">
    <property type="component" value="Chromosome 8"/>
</dbReference>
<proteinExistence type="predicted"/>
<keyword evidence="2" id="KW-1185">Reference proteome</keyword>
<name>A0A803Q7G3_CANSA</name>
<dbReference type="EMBL" id="UZAU01000697">
    <property type="status" value="NOT_ANNOTATED_CDS"/>
    <property type="molecule type" value="Genomic_DNA"/>
</dbReference>